<dbReference type="InterPro" id="IPR023827">
    <property type="entry name" value="Peptidase_S8_Asp-AS"/>
</dbReference>
<keyword evidence="7" id="KW-0732">Signal</keyword>
<dbReference type="FunFam" id="3.40.50.200:FF:000007">
    <property type="entry name" value="Subtilisin-like serine protease"/>
    <property type="match status" value="1"/>
</dbReference>
<proteinExistence type="inferred from homology"/>
<dbReference type="PRINTS" id="PR00723">
    <property type="entry name" value="SUBTILISIN"/>
</dbReference>
<evidence type="ECO:0000259" key="9">
    <source>
        <dbReference type="Pfam" id="PF05922"/>
    </source>
</evidence>
<feature type="chain" id="PRO_5013340059" evidence="7">
    <location>
        <begin position="19"/>
        <end position="421"/>
    </location>
</feature>
<keyword evidence="11" id="KW-1185">Reference proteome</keyword>
<comment type="similarity">
    <text evidence="1 5 6">Belongs to the peptidase S8 family.</text>
</comment>
<dbReference type="CDD" id="cd04077">
    <property type="entry name" value="Peptidases_S8_PCSK9_ProteinaseK_like"/>
    <property type="match status" value="1"/>
</dbReference>
<dbReference type="PANTHER" id="PTHR43806">
    <property type="entry name" value="PEPTIDASE S8"/>
    <property type="match status" value="1"/>
</dbReference>
<feature type="signal peptide" evidence="7">
    <location>
        <begin position="1"/>
        <end position="18"/>
    </location>
</feature>
<dbReference type="InterPro" id="IPR010259">
    <property type="entry name" value="S8pro/Inhibitor_I9"/>
</dbReference>
<dbReference type="Proteomes" id="UP000188320">
    <property type="component" value="Unassembled WGS sequence"/>
</dbReference>
<reference evidence="11" key="1">
    <citation type="submission" date="2017-01" db="EMBL/GenBank/DDBJ databases">
        <authorList>
            <person name="Wang Y."/>
            <person name="White M."/>
            <person name="Kvist S."/>
            <person name="Moncalvo J.-M."/>
        </authorList>
    </citation>
    <scope>NUCLEOTIDE SEQUENCE [LARGE SCALE GENOMIC DNA]</scope>
    <source>
        <strain evidence="11">COL-18-3</strain>
    </source>
</reference>
<dbReference type="InterPro" id="IPR023828">
    <property type="entry name" value="Peptidase_S8_Ser-AS"/>
</dbReference>
<dbReference type="InterPro" id="IPR015500">
    <property type="entry name" value="Peptidase_S8_subtilisin-rel"/>
</dbReference>
<organism evidence="10 11">
    <name type="scientific">Zancudomyces culisetae</name>
    <name type="common">Gut fungus</name>
    <name type="synonym">Smittium culisetae</name>
    <dbReference type="NCBI Taxonomy" id="1213189"/>
    <lineage>
        <taxon>Eukaryota</taxon>
        <taxon>Fungi</taxon>
        <taxon>Fungi incertae sedis</taxon>
        <taxon>Zoopagomycota</taxon>
        <taxon>Kickxellomycotina</taxon>
        <taxon>Harpellomycetes</taxon>
        <taxon>Harpellales</taxon>
        <taxon>Legeriomycetaceae</taxon>
        <taxon>Zancudomyces</taxon>
    </lineage>
</organism>
<dbReference type="GO" id="GO:0005615">
    <property type="term" value="C:extracellular space"/>
    <property type="evidence" value="ECO:0007669"/>
    <property type="project" value="TreeGrafter"/>
</dbReference>
<dbReference type="Gene3D" id="3.30.70.80">
    <property type="entry name" value="Peptidase S8 propeptide/proteinase inhibitor I9"/>
    <property type="match status" value="1"/>
</dbReference>
<feature type="active site" description="Charge relay system" evidence="5">
    <location>
        <position position="364"/>
    </location>
</feature>
<dbReference type="SUPFAM" id="SSF52743">
    <property type="entry name" value="Subtilisin-like"/>
    <property type="match status" value="1"/>
</dbReference>
<dbReference type="InterPro" id="IPR022398">
    <property type="entry name" value="Peptidase_S8_His-AS"/>
</dbReference>
<dbReference type="InterPro" id="IPR036852">
    <property type="entry name" value="Peptidase_S8/S53_dom_sf"/>
</dbReference>
<dbReference type="PROSITE" id="PS00136">
    <property type="entry name" value="SUBTILASE_ASP"/>
    <property type="match status" value="1"/>
</dbReference>
<evidence type="ECO:0000256" key="5">
    <source>
        <dbReference type="PROSITE-ProRule" id="PRU01240"/>
    </source>
</evidence>
<feature type="domain" description="Peptidase S8/S53" evidence="8">
    <location>
        <begin position="161"/>
        <end position="399"/>
    </location>
</feature>
<dbReference type="PROSITE" id="PS00138">
    <property type="entry name" value="SUBTILASE_SER"/>
    <property type="match status" value="1"/>
</dbReference>
<evidence type="ECO:0000256" key="6">
    <source>
        <dbReference type="RuleBase" id="RU003355"/>
    </source>
</evidence>
<evidence type="ECO:0000256" key="2">
    <source>
        <dbReference type="ARBA" id="ARBA00022670"/>
    </source>
</evidence>
<dbReference type="GO" id="GO:0004252">
    <property type="term" value="F:serine-type endopeptidase activity"/>
    <property type="evidence" value="ECO:0007669"/>
    <property type="project" value="UniProtKB-UniRule"/>
</dbReference>
<dbReference type="Gene3D" id="3.40.50.200">
    <property type="entry name" value="Peptidase S8/S53 domain"/>
    <property type="match status" value="1"/>
</dbReference>
<comment type="caution">
    <text evidence="10">The sequence shown here is derived from an EMBL/GenBank/DDBJ whole genome shotgun (WGS) entry which is preliminary data.</text>
</comment>
<feature type="active site" description="Charge relay system" evidence="5">
    <location>
        <position position="201"/>
    </location>
</feature>
<name>A0A1R1PK74_ZANCU</name>
<dbReference type="InterPro" id="IPR000209">
    <property type="entry name" value="Peptidase_S8/S53_dom"/>
</dbReference>
<sequence length="421" mass="45670">MHLKVIVLASLNLNSVFGFVGADWRKEFQRPMFGWNKAKTLKDRYIVVFKDGITPYDNEYTSHFQQLHTTIQHYNSINNNQENSIRHLYQNALVGYSGTFSSEVLDTIKKSKIVHYVEKDNIMRITETQSSAPWGLARISHKEKLNQNTYDKYIYDTNYYNNVTIFVVDTGIILDHEEFEGRASWGATFARNSPDTDDNGHGTHVAGIVGGKTYGVAKKANLVAVKVLDADGTGYTSDLIAGINYILSVVQPKGEQSASFVPVTSIINISASGPLSNSLNQIINMSAFSGVQYIVSAGSTNSDACLTSPGSAEAATTVGATDINDEKTPQSNQGFCIDVFAPGKSILSSYIGSNTAKTYLSGTSAATPHVAGLAAYFIMTSQTPMSNLQLYYILTASATPDIIKGLDPDTSNLLVNNGSGL</sequence>
<evidence type="ECO:0000256" key="1">
    <source>
        <dbReference type="ARBA" id="ARBA00011073"/>
    </source>
</evidence>
<dbReference type="InterPro" id="IPR037045">
    <property type="entry name" value="S8pro/Inhibitor_I9_sf"/>
</dbReference>
<evidence type="ECO:0000256" key="4">
    <source>
        <dbReference type="ARBA" id="ARBA00022825"/>
    </source>
</evidence>
<dbReference type="OrthoDB" id="206201at2759"/>
<dbReference type="PROSITE" id="PS51892">
    <property type="entry name" value="SUBTILASE"/>
    <property type="match status" value="1"/>
</dbReference>
<feature type="domain" description="Inhibitor I9" evidence="9">
    <location>
        <begin position="44"/>
        <end position="125"/>
    </location>
</feature>
<evidence type="ECO:0000256" key="3">
    <source>
        <dbReference type="ARBA" id="ARBA00022801"/>
    </source>
</evidence>
<evidence type="ECO:0000256" key="7">
    <source>
        <dbReference type="SAM" id="SignalP"/>
    </source>
</evidence>
<evidence type="ECO:0000313" key="10">
    <source>
        <dbReference type="EMBL" id="OMH81365.1"/>
    </source>
</evidence>
<dbReference type="InterPro" id="IPR050131">
    <property type="entry name" value="Peptidase_S8_subtilisin-like"/>
</dbReference>
<evidence type="ECO:0000259" key="8">
    <source>
        <dbReference type="Pfam" id="PF00082"/>
    </source>
</evidence>
<dbReference type="AlphaFoldDB" id="A0A1R1PK74"/>
<dbReference type="PROSITE" id="PS00137">
    <property type="entry name" value="SUBTILASE_HIS"/>
    <property type="match status" value="1"/>
</dbReference>
<keyword evidence="2 5" id="KW-0645">Protease</keyword>
<dbReference type="Pfam" id="PF05922">
    <property type="entry name" value="Inhibitor_I9"/>
    <property type="match status" value="1"/>
</dbReference>
<keyword evidence="4 5" id="KW-0720">Serine protease</keyword>
<dbReference type="InterPro" id="IPR034193">
    <property type="entry name" value="PCSK9_ProteinaseK-like"/>
</dbReference>
<keyword evidence="3 5" id="KW-0378">Hydrolase</keyword>
<protein>
    <submittedName>
        <fullName evidence="10">Subtilisin-like protease</fullName>
    </submittedName>
</protein>
<dbReference type="GO" id="GO:0006508">
    <property type="term" value="P:proteolysis"/>
    <property type="evidence" value="ECO:0007669"/>
    <property type="project" value="UniProtKB-KW"/>
</dbReference>
<gene>
    <name evidence="10" type="ORF">AX774_g5183</name>
</gene>
<accession>A0A1R1PK74</accession>
<evidence type="ECO:0000313" key="11">
    <source>
        <dbReference type="Proteomes" id="UP000188320"/>
    </source>
</evidence>
<dbReference type="EMBL" id="LSSK01000917">
    <property type="protein sequence ID" value="OMH81365.1"/>
    <property type="molecule type" value="Genomic_DNA"/>
</dbReference>
<feature type="active site" description="Charge relay system" evidence="5">
    <location>
        <position position="169"/>
    </location>
</feature>
<dbReference type="Pfam" id="PF00082">
    <property type="entry name" value="Peptidase_S8"/>
    <property type="match status" value="1"/>
</dbReference>
<dbReference type="PANTHER" id="PTHR43806:SF11">
    <property type="entry name" value="CEREVISIN-RELATED"/>
    <property type="match status" value="1"/>
</dbReference>